<dbReference type="Proteomes" id="UP000291107">
    <property type="component" value="Unassembled WGS sequence"/>
</dbReference>
<evidence type="ECO:0000256" key="1">
    <source>
        <dbReference type="SAM" id="MobiDB-lite"/>
    </source>
</evidence>
<accession>A0A4V1WHR3</accession>
<name>A0A4V1WHR3_9PSED</name>
<proteinExistence type="predicted"/>
<gene>
    <name evidence="2" type="ORF">EVS84_11930</name>
</gene>
<protein>
    <submittedName>
        <fullName evidence="2">Uncharacterized protein</fullName>
    </submittedName>
</protein>
<evidence type="ECO:0000313" key="3">
    <source>
        <dbReference type="Proteomes" id="UP000291107"/>
    </source>
</evidence>
<dbReference type="AlphaFoldDB" id="A0A4V1WHR3"/>
<feature type="region of interest" description="Disordered" evidence="1">
    <location>
        <begin position="47"/>
        <end position="69"/>
    </location>
</feature>
<dbReference type="EMBL" id="SEUB01000004">
    <property type="protein sequence ID" value="RYM41864.1"/>
    <property type="molecule type" value="Genomic_DNA"/>
</dbReference>
<feature type="compositionally biased region" description="Basic and acidic residues" evidence="1">
    <location>
        <begin position="47"/>
        <end position="56"/>
    </location>
</feature>
<reference evidence="2 3" key="1">
    <citation type="submission" date="2019-02" db="EMBL/GenBank/DDBJ databases">
        <title>Genome of Pseudomonas korensis isolated from heavy metal contaminated environment.</title>
        <authorList>
            <person name="Ayangbenro A.S."/>
            <person name="Babalola O."/>
        </authorList>
    </citation>
    <scope>NUCLEOTIDE SEQUENCE [LARGE SCALE GENOMIC DNA]</scope>
    <source>
        <strain evidence="2 3">AB36</strain>
    </source>
</reference>
<evidence type="ECO:0000313" key="2">
    <source>
        <dbReference type="EMBL" id="RYM41864.1"/>
    </source>
</evidence>
<sequence>MSKLTPRYLRQPPEINRFTNPLWERACSRRRQVSELMARLTQRFREQARSHRDLRQPPEINRFTNPLWE</sequence>
<organism evidence="2 3">
    <name type="scientific">Pseudomonas koreensis</name>
    <dbReference type="NCBI Taxonomy" id="198620"/>
    <lineage>
        <taxon>Bacteria</taxon>
        <taxon>Pseudomonadati</taxon>
        <taxon>Pseudomonadota</taxon>
        <taxon>Gammaproteobacteria</taxon>
        <taxon>Pseudomonadales</taxon>
        <taxon>Pseudomonadaceae</taxon>
        <taxon>Pseudomonas</taxon>
    </lineage>
</organism>
<comment type="caution">
    <text evidence="2">The sequence shown here is derived from an EMBL/GenBank/DDBJ whole genome shotgun (WGS) entry which is preliminary data.</text>
</comment>